<keyword evidence="2" id="KW-0648">Protein biosynthesis</keyword>
<feature type="coiled-coil region" evidence="3">
    <location>
        <begin position="191"/>
        <end position="218"/>
    </location>
</feature>
<comment type="caution">
    <text evidence="5">The sequence shown here is derived from an EMBL/GenBank/DDBJ whole genome shotgun (WGS) entry which is preliminary data.</text>
</comment>
<evidence type="ECO:0000259" key="4">
    <source>
        <dbReference type="Pfam" id="PF01765"/>
    </source>
</evidence>
<dbReference type="FunFam" id="3.30.1360.40:FF:000001">
    <property type="entry name" value="Ribosome-recycling factor"/>
    <property type="match status" value="1"/>
</dbReference>
<dbReference type="Proteomes" id="UP001300502">
    <property type="component" value="Unassembled WGS sequence"/>
</dbReference>
<reference evidence="5 6" key="1">
    <citation type="submission" date="2022-07" db="EMBL/GenBank/DDBJ databases">
        <title>Genome-wide signatures of adaptation to extreme environments.</title>
        <authorList>
            <person name="Cho C.H."/>
            <person name="Yoon H.S."/>
        </authorList>
    </citation>
    <scope>NUCLEOTIDE SEQUENCE [LARGE SCALE GENOMIC DNA]</scope>
    <source>
        <strain evidence="5 6">108.79 E11</strain>
    </source>
</reference>
<comment type="similarity">
    <text evidence="1">Belongs to the RRF family.</text>
</comment>
<dbReference type="InterPro" id="IPR023584">
    <property type="entry name" value="Ribosome_recyc_fac_dom"/>
</dbReference>
<dbReference type="Gene3D" id="3.30.1360.40">
    <property type="match status" value="1"/>
</dbReference>
<keyword evidence="3" id="KW-0175">Coiled coil</keyword>
<dbReference type="GO" id="GO:0043023">
    <property type="term" value="F:ribosomal large subunit binding"/>
    <property type="evidence" value="ECO:0007669"/>
    <property type="project" value="TreeGrafter"/>
</dbReference>
<proteinExistence type="inferred from homology"/>
<dbReference type="PANTHER" id="PTHR20982">
    <property type="entry name" value="RIBOSOME RECYCLING FACTOR"/>
    <property type="match status" value="1"/>
</dbReference>
<accession>A0AAV9I7H0</accession>
<protein>
    <recommendedName>
        <fullName evidence="4">Ribosome recycling factor domain-containing protein</fullName>
    </recommendedName>
</protein>
<feature type="domain" description="Ribosome recycling factor" evidence="4">
    <location>
        <begin position="96"/>
        <end position="255"/>
    </location>
</feature>
<dbReference type="InterPro" id="IPR002661">
    <property type="entry name" value="Ribosome_recyc_fac"/>
</dbReference>
<dbReference type="AlphaFoldDB" id="A0AAV9I7H0"/>
<name>A0AAV9I7H0_9RHOD</name>
<dbReference type="Pfam" id="PF01765">
    <property type="entry name" value="RRF"/>
    <property type="match status" value="1"/>
</dbReference>
<evidence type="ECO:0000256" key="1">
    <source>
        <dbReference type="ARBA" id="ARBA00005912"/>
    </source>
</evidence>
<dbReference type="InterPro" id="IPR036191">
    <property type="entry name" value="RRF_sf"/>
</dbReference>
<evidence type="ECO:0000313" key="5">
    <source>
        <dbReference type="EMBL" id="KAK4523116.1"/>
    </source>
</evidence>
<dbReference type="GO" id="GO:0005739">
    <property type="term" value="C:mitochondrion"/>
    <property type="evidence" value="ECO:0007669"/>
    <property type="project" value="TreeGrafter"/>
</dbReference>
<keyword evidence="6" id="KW-1185">Reference proteome</keyword>
<dbReference type="EMBL" id="JANCYU010000011">
    <property type="protein sequence ID" value="KAK4523116.1"/>
    <property type="molecule type" value="Genomic_DNA"/>
</dbReference>
<organism evidence="5 6">
    <name type="scientific">Galdieria yellowstonensis</name>
    <dbReference type="NCBI Taxonomy" id="3028027"/>
    <lineage>
        <taxon>Eukaryota</taxon>
        <taxon>Rhodophyta</taxon>
        <taxon>Bangiophyceae</taxon>
        <taxon>Galdieriales</taxon>
        <taxon>Galdieriaceae</taxon>
        <taxon>Galdieria</taxon>
    </lineage>
</organism>
<evidence type="ECO:0000256" key="2">
    <source>
        <dbReference type="ARBA" id="ARBA00022917"/>
    </source>
</evidence>
<dbReference type="GO" id="GO:0006412">
    <property type="term" value="P:translation"/>
    <property type="evidence" value="ECO:0007669"/>
    <property type="project" value="UniProtKB-KW"/>
</dbReference>
<evidence type="ECO:0000313" key="6">
    <source>
        <dbReference type="Proteomes" id="UP001300502"/>
    </source>
</evidence>
<dbReference type="Gene3D" id="1.10.132.20">
    <property type="entry name" value="Ribosome-recycling factor"/>
    <property type="match status" value="1"/>
</dbReference>
<sequence>MQRIVSLLQRTSFPIRSLQIISNVKHRSIYSGSATNLPLQRGGSVTRKNTQAVSFIRNKKTKVEKKKNILKELTADELLFDPQELATSFEKTVAAFQSQLATIRTGIAHPAILDRVTVQAYGTNCALKEVAQVTQKDAKTLRIQIFDPEITSAIDKAIRTAGLGLNPQVERPGILSVPVPRPDQETRAKLVKDVTKQAETARKALRTVRNKAAQAVKKTNASEDEQKLSERALDDLLHEYITKIDTLLENKKSELEKV</sequence>
<evidence type="ECO:0000256" key="3">
    <source>
        <dbReference type="SAM" id="Coils"/>
    </source>
</evidence>
<dbReference type="SUPFAM" id="SSF55194">
    <property type="entry name" value="Ribosome recycling factor, RRF"/>
    <property type="match status" value="1"/>
</dbReference>
<dbReference type="PANTHER" id="PTHR20982:SF3">
    <property type="entry name" value="MITOCHONDRIAL RIBOSOME RECYCLING FACTOR PSEUDO 1"/>
    <property type="match status" value="1"/>
</dbReference>
<gene>
    <name evidence="5" type="ORF">GAYE_PCTG36G1007</name>
</gene>